<sequence length="206" mass="22105">MSTDPNEPKIGLILLAAGGSRRLGRPKQLLRYRGASLLRRTAKAALASRCSKIVVVLGARADKCARELDGLPLMTVINPNWEEGLSRSIRMGIAALNAAEPELDAALLTLCDQALIEDRHLNRLVEAFCASHPPIVASRYGGAFGAPALFHRSLFGDLARLAGDQGAKKIILRHRESTVFVDLPEAGTDIDTDEDYAGLAGLPENS</sequence>
<keyword evidence="3" id="KW-0808">Transferase</keyword>
<dbReference type="Gene3D" id="3.90.550.10">
    <property type="entry name" value="Spore Coat Polysaccharide Biosynthesis Protein SpsA, Chain A"/>
    <property type="match status" value="1"/>
</dbReference>
<dbReference type="PANTHER" id="PTHR43777">
    <property type="entry name" value="MOLYBDENUM COFACTOR CYTIDYLYLTRANSFERASE"/>
    <property type="match status" value="1"/>
</dbReference>
<keyword evidence="1" id="KW-0460">Magnesium</keyword>
<evidence type="ECO:0000313" key="4">
    <source>
        <dbReference type="Proteomes" id="UP001162030"/>
    </source>
</evidence>
<organism evidence="3 4">
    <name type="scientific">Methylocaldum szegediense</name>
    <dbReference type="NCBI Taxonomy" id="73780"/>
    <lineage>
        <taxon>Bacteria</taxon>
        <taxon>Pseudomonadati</taxon>
        <taxon>Pseudomonadota</taxon>
        <taxon>Gammaproteobacteria</taxon>
        <taxon>Methylococcales</taxon>
        <taxon>Methylococcaceae</taxon>
        <taxon>Methylocaldum</taxon>
    </lineage>
</organism>
<feature type="domain" description="MobA-like NTP transferase" evidence="2">
    <location>
        <begin position="13"/>
        <end position="174"/>
    </location>
</feature>
<dbReference type="InterPro" id="IPR025877">
    <property type="entry name" value="MobA-like_NTP_Trfase"/>
</dbReference>
<reference evidence="3 4" key="1">
    <citation type="submission" date="2023-03" db="EMBL/GenBank/DDBJ databases">
        <authorList>
            <person name="Pearce D."/>
        </authorList>
    </citation>
    <scope>NUCLEOTIDE SEQUENCE [LARGE SCALE GENOMIC DNA]</scope>
    <source>
        <strain evidence="3">Msz</strain>
    </source>
</reference>
<evidence type="ECO:0000256" key="1">
    <source>
        <dbReference type="ARBA" id="ARBA00022842"/>
    </source>
</evidence>
<keyword evidence="3" id="KW-0548">Nucleotidyltransferase</keyword>
<dbReference type="RefSeq" id="WP_317964023.1">
    <property type="nucleotide sequence ID" value="NZ_OX458333.1"/>
</dbReference>
<keyword evidence="4" id="KW-1185">Reference proteome</keyword>
<protein>
    <submittedName>
        <fullName evidence="3">Molybdenum cofactor cytidylyltransferase</fullName>
        <ecNumber evidence="3">2.7.7.76</ecNumber>
    </submittedName>
</protein>
<dbReference type="EMBL" id="OX458333">
    <property type="protein sequence ID" value="CAI8840595.1"/>
    <property type="molecule type" value="Genomic_DNA"/>
</dbReference>
<dbReference type="Proteomes" id="UP001162030">
    <property type="component" value="Chromosome"/>
</dbReference>
<proteinExistence type="predicted"/>
<gene>
    <name evidence="3" type="ORF">MSZNOR_2320</name>
</gene>
<dbReference type="CDD" id="cd04182">
    <property type="entry name" value="GT_2_like_f"/>
    <property type="match status" value="1"/>
</dbReference>
<dbReference type="Pfam" id="PF12804">
    <property type="entry name" value="NTP_transf_3"/>
    <property type="match status" value="1"/>
</dbReference>
<dbReference type="EC" id="2.7.7.76" evidence="3"/>
<dbReference type="GO" id="GO:0061602">
    <property type="term" value="F:molybdenum cofactor cytidylyltransferase activity"/>
    <property type="evidence" value="ECO:0007669"/>
    <property type="project" value="UniProtKB-EC"/>
</dbReference>
<evidence type="ECO:0000313" key="3">
    <source>
        <dbReference type="EMBL" id="CAI8840595.1"/>
    </source>
</evidence>
<accession>A0ABM9I244</accession>
<dbReference type="PANTHER" id="PTHR43777:SF1">
    <property type="entry name" value="MOLYBDENUM COFACTOR CYTIDYLYLTRANSFERASE"/>
    <property type="match status" value="1"/>
</dbReference>
<name>A0ABM9I244_9GAMM</name>
<evidence type="ECO:0000259" key="2">
    <source>
        <dbReference type="Pfam" id="PF12804"/>
    </source>
</evidence>
<dbReference type="SUPFAM" id="SSF53448">
    <property type="entry name" value="Nucleotide-diphospho-sugar transferases"/>
    <property type="match status" value="1"/>
</dbReference>
<dbReference type="InterPro" id="IPR029044">
    <property type="entry name" value="Nucleotide-diphossugar_trans"/>
</dbReference>